<dbReference type="FunFam" id="3.10.20.90:FF:000211">
    <property type="entry name" value="Polyubiquitin 9"/>
    <property type="match status" value="1"/>
</dbReference>
<evidence type="ECO:0000313" key="2">
    <source>
        <dbReference type="EMBL" id="EFC50891.1"/>
    </source>
</evidence>
<dbReference type="SUPFAM" id="SSF54236">
    <property type="entry name" value="Ubiquitin-like"/>
    <property type="match status" value="1"/>
</dbReference>
<dbReference type="RefSeq" id="XP_002683635.1">
    <property type="nucleotide sequence ID" value="XM_002683589.1"/>
</dbReference>
<dbReference type="InParanoid" id="D2UXA4"/>
<dbReference type="OMA" id="AIPTDQY"/>
<organism evidence="3">
    <name type="scientific">Naegleria gruberi</name>
    <name type="common">Amoeba</name>
    <dbReference type="NCBI Taxonomy" id="5762"/>
    <lineage>
        <taxon>Eukaryota</taxon>
        <taxon>Discoba</taxon>
        <taxon>Heterolobosea</taxon>
        <taxon>Tetramitia</taxon>
        <taxon>Eutetramitia</taxon>
        <taxon>Vahlkampfiidae</taxon>
        <taxon>Naegleria</taxon>
    </lineage>
</organism>
<dbReference type="InterPro" id="IPR000626">
    <property type="entry name" value="Ubiquitin-like_dom"/>
</dbReference>
<dbReference type="Gene3D" id="3.10.20.90">
    <property type="entry name" value="Phosphatidylinositol 3-kinase Catalytic Subunit, Chain A, domain 1"/>
    <property type="match status" value="1"/>
</dbReference>
<dbReference type="VEuPathDB" id="AmoebaDB:NAEGRDRAFT_29181"/>
<dbReference type="InterPro" id="IPR019956">
    <property type="entry name" value="Ubiquitin_dom"/>
</dbReference>
<gene>
    <name evidence="2" type="ORF">NAEGRDRAFT_29181</name>
</gene>
<feature type="domain" description="Ubiquitin-like" evidence="1">
    <location>
        <begin position="1"/>
        <end position="75"/>
    </location>
</feature>
<dbReference type="InterPro" id="IPR050158">
    <property type="entry name" value="Ubiquitin_ubiquitin-like"/>
</dbReference>
<name>D2UXA4_NAEGR</name>
<dbReference type="KEGG" id="ngr:NAEGRDRAFT_29181"/>
<dbReference type="InterPro" id="IPR029071">
    <property type="entry name" value="Ubiquitin-like_domsf"/>
</dbReference>
<protein>
    <submittedName>
        <fullName evidence="2">Predicted protein</fullName>
    </submittedName>
</protein>
<evidence type="ECO:0000259" key="1">
    <source>
        <dbReference type="PROSITE" id="PS50053"/>
    </source>
</evidence>
<dbReference type="EMBL" id="GG738845">
    <property type="protein sequence ID" value="EFC50891.1"/>
    <property type="molecule type" value="Genomic_DNA"/>
</dbReference>
<dbReference type="OrthoDB" id="428577at2759"/>
<dbReference type="Proteomes" id="UP000006671">
    <property type="component" value="Unassembled WGS sequence"/>
</dbReference>
<evidence type="ECO:0000313" key="3">
    <source>
        <dbReference type="Proteomes" id="UP000006671"/>
    </source>
</evidence>
<dbReference type="GeneID" id="8864041"/>
<dbReference type="PROSITE" id="PS50053">
    <property type="entry name" value="UBIQUITIN_2"/>
    <property type="match status" value="1"/>
</dbReference>
<dbReference type="eggNOG" id="KOG0003">
    <property type="taxonomic scope" value="Eukaryota"/>
</dbReference>
<sequence length="75" mass="8656">MQITVKTLNNRVLSLDVESNDTIESVKNQIFNKDGVPISEQRLIFAGKEMENDKTLLDYNIQKDSTLHFLFKLRG</sequence>
<dbReference type="STRING" id="5762.D2UXA4"/>
<dbReference type="PRINTS" id="PR00348">
    <property type="entry name" value="UBIQUITIN"/>
</dbReference>
<proteinExistence type="predicted"/>
<dbReference type="PANTHER" id="PTHR10666">
    <property type="entry name" value="UBIQUITIN"/>
    <property type="match status" value="1"/>
</dbReference>
<dbReference type="Pfam" id="PF00240">
    <property type="entry name" value="ubiquitin"/>
    <property type="match status" value="1"/>
</dbReference>
<keyword evidence="3" id="KW-1185">Reference proteome</keyword>
<dbReference type="SMART" id="SM00213">
    <property type="entry name" value="UBQ"/>
    <property type="match status" value="1"/>
</dbReference>
<reference evidence="2 3" key="1">
    <citation type="journal article" date="2010" name="Cell">
        <title>The genome of Naegleria gruberi illuminates early eukaryotic versatility.</title>
        <authorList>
            <person name="Fritz-Laylin L.K."/>
            <person name="Prochnik S.E."/>
            <person name="Ginger M.L."/>
            <person name="Dacks J.B."/>
            <person name="Carpenter M.L."/>
            <person name="Field M.C."/>
            <person name="Kuo A."/>
            <person name="Paredez A."/>
            <person name="Chapman J."/>
            <person name="Pham J."/>
            <person name="Shu S."/>
            <person name="Neupane R."/>
            <person name="Cipriano M."/>
            <person name="Mancuso J."/>
            <person name="Tu H."/>
            <person name="Salamov A."/>
            <person name="Lindquist E."/>
            <person name="Shapiro H."/>
            <person name="Lucas S."/>
            <person name="Grigoriev I.V."/>
            <person name="Cande W.Z."/>
            <person name="Fulton C."/>
            <person name="Rokhsar D.S."/>
            <person name="Dawson S.C."/>
        </authorList>
    </citation>
    <scope>NUCLEOTIDE SEQUENCE [LARGE SCALE GENOMIC DNA]</scope>
    <source>
        <strain evidence="2 3">NEG-M</strain>
    </source>
</reference>
<dbReference type="AlphaFoldDB" id="D2UXA4"/>
<accession>D2UXA4</accession>